<evidence type="ECO:0000313" key="2">
    <source>
        <dbReference type="Proteomes" id="UP000499080"/>
    </source>
</evidence>
<dbReference type="AlphaFoldDB" id="A0A4Y2RWF9"/>
<evidence type="ECO:0000313" key="1">
    <source>
        <dbReference type="EMBL" id="GBN80157.1"/>
    </source>
</evidence>
<dbReference type="EMBL" id="BGPR01018792">
    <property type="protein sequence ID" value="GBN80157.1"/>
    <property type="molecule type" value="Genomic_DNA"/>
</dbReference>
<proteinExistence type="predicted"/>
<gene>
    <name evidence="1" type="ORF">AVEN_241416_1</name>
</gene>
<organism evidence="1 2">
    <name type="scientific">Araneus ventricosus</name>
    <name type="common">Orbweaver spider</name>
    <name type="synonym">Epeira ventricosa</name>
    <dbReference type="NCBI Taxonomy" id="182803"/>
    <lineage>
        <taxon>Eukaryota</taxon>
        <taxon>Metazoa</taxon>
        <taxon>Ecdysozoa</taxon>
        <taxon>Arthropoda</taxon>
        <taxon>Chelicerata</taxon>
        <taxon>Arachnida</taxon>
        <taxon>Araneae</taxon>
        <taxon>Araneomorphae</taxon>
        <taxon>Entelegynae</taxon>
        <taxon>Araneoidea</taxon>
        <taxon>Araneidae</taxon>
        <taxon>Araneus</taxon>
    </lineage>
</organism>
<comment type="caution">
    <text evidence="1">The sequence shown here is derived from an EMBL/GenBank/DDBJ whole genome shotgun (WGS) entry which is preliminary data.</text>
</comment>
<protein>
    <submittedName>
        <fullName evidence="1">Uncharacterized protein</fullName>
    </submittedName>
</protein>
<accession>A0A4Y2RWF9</accession>
<keyword evidence="2" id="KW-1185">Reference proteome</keyword>
<dbReference type="Proteomes" id="UP000499080">
    <property type="component" value="Unassembled WGS sequence"/>
</dbReference>
<reference evidence="1 2" key="1">
    <citation type="journal article" date="2019" name="Sci. Rep.">
        <title>Orb-weaving spider Araneus ventricosus genome elucidates the spidroin gene catalogue.</title>
        <authorList>
            <person name="Kono N."/>
            <person name="Nakamura H."/>
            <person name="Ohtoshi R."/>
            <person name="Moran D.A.P."/>
            <person name="Shinohara A."/>
            <person name="Yoshida Y."/>
            <person name="Fujiwara M."/>
            <person name="Mori M."/>
            <person name="Tomita M."/>
            <person name="Arakawa K."/>
        </authorList>
    </citation>
    <scope>NUCLEOTIDE SEQUENCE [LARGE SCALE GENOMIC DNA]</scope>
</reference>
<name>A0A4Y2RWF9_ARAVE</name>
<sequence length="79" mass="9197">MLWISCSHVMDLQSHLVHFLESPWVAVAWCPLQHPDHRIVENFIEETRLKVQMARTRSISRHGCIVLMSVWCDSLKSGL</sequence>